<reference evidence="3 4" key="1">
    <citation type="submission" date="2020-08" db="EMBL/GenBank/DDBJ databases">
        <title>Genomic Encyclopedia of Type Strains, Phase IV (KMG-IV): sequencing the most valuable type-strain genomes for metagenomic binning, comparative biology and taxonomic classification.</title>
        <authorList>
            <person name="Goeker M."/>
        </authorList>
    </citation>
    <scope>NUCLEOTIDE SEQUENCE [LARGE SCALE GENOMIC DNA]</scope>
    <source>
        <strain evidence="3 4">DSM 29854</strain>
    </source>
</reference>
<feature type="transmembrane region" description="Helical" evidence="2">
    <location>
        <begin position="395"/>
        <end position="419"/>
    </location>
</feature>
<feature type="transmembrane region" description="Helical" evidence="2">
    <location>
        <begin position="364"/>
        <end position="383"/>
    </location>
</feature>
<proteinExistence type="predicted"/>
<protein>
    <recommendedName>
        <fullName evidence="5">Glycosyltransferase RgtA/B/C/D-like domain-containing protein</fullName>
    </recommendedName>
</protein>
<sequence length="465" mass="52768">MEAKDLFITPIFLIIIYSIAFQIKGRLKDKQTKKYFIPALTLKIIGAIGMGLIYQFYYSNGVGRGDTFSYWRHANLVYEAFGESFSIGWKLLTSTGQYDPETFKYASQMRWYKAADTFFVVRVATIFGLFCFQAYSTIAIFFAIFSFSGVFALYTTLLKIFPKYQKEFAISCFFIPSFFFWGSGIMKDTICVGMLGWAFWAFYQGFVEKRKVITSILILFISLWIIQIVKTYILLCFVPAVALWVFMENSKKIKNRTVRMLSKPILIGFGAVAGYLGSTQLTADSDKYSIDNIAETAAVTSDYLERQTERSAGSTGRGLSGRSTGSSYNVGKLDGSVGSMVSAAPQAIFVTLYRPFIFEVRNPIMLLSALESTWFIVLTFTMFRKNGFARTFRIIFKNPFLTFCILFSLMFSIGVGLTSGNFGTLVRYKIPLLPFFLSLLLLLNRVNKPNKTKNAKVQVLVPRKY</sequence>
<accession>A0A839GQ29</accession>
<dbReference type="Proteomes" id="UP000563094">
    <property type="component" value="Unassembled WGS sequence"/>
</dbReference>
<dbReference type="RefSeq" id="WP_182512657.1">
    <property type="nucleotide sequence ID" value="NZ_JACJIQ010000005.1"/>
</dbReference>
<evidence type="ECO:0000313" key="3">
    <source>
        <dbReference type="EMBL" id="MBA9076986.1"/>
    </source>
</evidence>
<feature type="transmembrane region" description="Helical" evidence="2">
    <location>
        <begin position="141"/>
        <end position="161"/>
    </location>
</feature>
<keyword evidence="2" id="KW-0812">Transmembrane</keyword>
<feature type="transmembrane region" description="Helical" evidence="2">
    <location>
        <begin position="212"/>
        <end position="245"/>
    </location>
</feature>
<dbReference type="EMBL" id="JACJIQ010000005">
    <property type="protein sequence ID" value="MBA9076986.1"/>
    <property type="molecule type" value="Genomic_DNA"/>
</dbReference>
<gene>
    <name evidence="3" type="ORF">FHS90_001694</name>
</gene>
<comment type="caution">
    <text evidence="3">The sequence shown here is derived from an EMBL/GenBank/DDBJ whole genome shotgun (WGS) entry which is preliminary data.</text>
</comment>
<evidence type="ECO:0008006" key="5">
    <source>
        <dbReference type="Google" id="ProtNLM"/>
    </source>
</evidence>
<dbReference type="AlphaFoldDB" id="A0A839GQ29"/>
<evidence type="ECO:0000313" key="4">
    <source>
        <dbReference type="Proteomes" id="UP000563094"/>
    </source>
</evidence>
<name>A0A839GQ29_9BACT</name>
<keyword evidence="4" id="KW-1185">Reference proteome</keyword>
<feature type="transmembrane region" description="Helical" evidence="2">
    <location>
        <begin position="173"/>
        <end position="200"/>
    </location>
</feature>
<feature type="region of interest" description="Disordered" evidence="1">
    <location>
        <begin position="304"/>
        <end position="325"/>
    </location>
</feature>
<keyword evidence="2" id="KW-0472">Membrane</keyword>
<feature type="transmembrane region" description="Helical" evidence="2">
    <location>
        <begin position="35"/>
        <end position="56"/>
    </location>
</feature>
<feature type="transmembrane region" description="Helical" evidence="2">
    <location>
        <begin position="425"/>
        <end position="443"/>
    </location>
</feature>
<feature type="transmembrane region" description="Helical" evidence="2">
    <location>
        <begin position="6"/>
        <end position="23"/>
    </location>
</feature>
<feature type="transmembrane region" description="Helical" evidence="2">
    <location>
        <begin position="265"/>
        <end position="283"/>
    </location>
</feature>
<evidence type="ECO:0000256" key="2">
    <source>
        <dbReference type="SAM" id="Phobius"/>
    </source>
</evidence>
<keyword evidence="2" id="KW-1133">Transmembrane helix</keyword>
<evidence type="ECO:0000256" key="1">
    <source>
        <dbReference type="SAM" id="MobiDB-lite"/>
    </source>
</evidence>
<organism evidence="3 4">
    <name type="scientific">Rufibacter quisquiliarum</name>
    <dbReference type="NCBI Taxonomy" id="1549639"/>
    <lineage>
        <taxon>Bacteria</taxon>
        <taxon>Pseudomonadati</taxon>
        <taxon>Bacteroidota</taxon>
        <taxon>Cytophagia</taxon>
        <taxon>Cytophagales</taxon>
        <taxon>Hymenobacteraceae</taxon>
        <taxon>Rufibacter</taxon>
    </lineage>
</organism>